<dbReference type="Gene3D" id="3.40.50.1820">
    <property type="entry name" value="alpha/beta hydrolase"/>
    <property type="match status" value="1"/>
</dbReference>
<dbReference type="EMBL" id="JBBPBN010000245">
    <property type="protein sequence ID" value="KAK8492603.1"/>
    <property type="molecule type" value="Genomic_DNA"/>
</dbReference>
<keyword evidence="4" id="KW-1185">Reference proteome</keyword>
<dbReference type="SUPFAM" id="SSF53474">
    <property type="entry name" value="alpha/beta-Hydrolases"/>
    <property type="match status" value="1"/>
</dbReference>
<comment type="similarity">
    <text evidence="1">Belongs to the 'GDXG' lipolytic enzyme family.</text>
</comment>
<evidence type="ECO:0000313" key="4">
    <source>
        <dbReference type="Proteomes" id="UP001396334"/>
    </source>
</evidence>
<comment type="caution">
    <text evidence="3">The sequence shown here is derived from an EMBL/GenBank/DDBJ whole genome shotgun (WGS) entry which is preliminary data.</text>
</comment>
<proteinExistence type="inferred from homology"/>
<dbReference type="InterPro" id="IPR013094">
    <property type="entry name" value="AB_hydrolase_3"/>
</dbReference>
<name>A0ABR2AIL1_9ROSI</name>
<protein>
    <recommendedName>
        <fullName evidence="2">Alpha/beta hydrolase fold-3 domain-containing protein</fullName>
    </recommendedName>
</protein>
<dbReference type="InterPro" id="IPR050466">
    <property type="entry name" value="Carboxylest/Gibb_receptor"/>
</dbReference>
<dbReference type="PANTHER" id="PTHR23024">
    <property type="entry name" value="ARYLACETAMIDE DEACETYLASE"/>
    <property type="match status" value="1"/>
</dbReference>
<evidence type="ECO:0000259" key="2">
    <source>
        <dbReference type="Pfam" id="PF07859"/>
    </source>
</evidence>
<evidence type="ECO:0000313" key="3">
    <source>
        <dbReference type="EMBL" id="KAK8492603.1"/>
    </source>
</evidence>
<dbReference type="Proteomes" id="UP001396334">
    <property type="component" value="Unassembled WGS sequence"/>
</dbReference>
<accession>A0ABR2AIL1</accession>
<evidence type="ECO:0000256" key="1">
    <source>
        <dbReference type="ARBA" id="ARBA00010515"/>
    </source>
</evidence>
<sequence length="235" mass="25542">MEVLGNKYGGVAHPIKHVFWEKGNGPVTHSSVGRVQASPRTPSSNSIRRSLTTLQWVASHSFDNEVKKDPWLLNHGNFDLIFIGGDSAGGNLVHNIALQAGAQGLKGRVKISGGFLSHPHFLCSGAEDAKSLPTLIWEFVYLSAPGGPGNALINPFGPGKSSLTGLGCSKLLVCVAEKDELRDIRIMYYNAMKESGWKGEIEVYETMGENHAFHVLNFGTQNSRTIIKRLATFLN</sequence>
<reference evidence="3 4" key="1">
    <citation type="journal article" date="2024" name="G3 (Bethesda)">
        <title>Genome assembly of Hibiscus sabdariffa L. provides insights into metabolisms of medicinal natural products.</title>
        <authorList>
            <person name="Kim T."/>
        </authorList>
    </citation>
    <scope>NUCLEOTIDE SEQUENCE [LARGE SCALE GENOMIC DNA]</scope>
    <source>
        <strain evidence="3">TK-2024</strain>
        <tissue evidence="3">Old leaves</tissue>
    </source>
</reference>
<dbReference type="InterPro" id="IPR029058">
    <property type="entry name" value="AB_hydrolase_fold"/>
</dbReference>
<gene>
    <name evidence="3" type="ORF">V6N11_030826</name>
</gene>
<organism evidence="3 4">
    <name type="scientific">Hibiscus sabdariffa</name>
    <name type="common">roselle</name>
    <dbReference type="NCBI Taxonomy" id="183260"/>
    <lineage>
        <taxon>Eukaryota</taxon>
        <taxon>Viridiplantae</taxon>
        <taxon>Streptophyta</taxon>
        <taxon>Embryophyta</taxon>
        <taxon>Tracheophyta</taxon>
        <taxon>Spermatophyta</taxon>
        <taxon>Magnoliopsida</taxon>
        <taxon>eudicotyledons</taxon>
        <taxon>Gunneridae</taxon>
        <taxon>Pentapetalae</taxon>
        <taxon>rosids</taxon>
        <taxon>malvids</taxon>
        <taxon>Malvales</taxon>
        <taxon>Malvaceae</taxon>
        <taxon>Malvoideae</taxon>
        <taxon>Hibiscus</taxon>
    </lineage>
</organism>
<dbReference type="PANTHER" id="PTHR23024:SF551">
    <property type="entry name" value="2-HYDROXYISOFLAVANONE DEHYDRATASE-LIKE"/>
    <property type="match status" value="1"/>
</dbReference>
<dbReference type="Pfam" id="PF07859">
    <property type="entry name" value="Abhydrolase_3"/>
    <property type="match status" value="1"/>
</dbReference>
<feature type="domain" description="Alpha/beta hydrolase fold-3" evidence="2">
    <location>
        <begin position="38"/>
        <end position="214"/>
    </location>
</feature>